<dbReference type="Proteomes" id="UP000218263">
    <property type="component" value="Chromosome"/>
</dbReference>
<dbReference type="KEGG" id="mgot:MgSA37_03337"/>
<evidence type="ECO:0000313" key="1">
    <source>
        <dbReference type="EMBL" id="BAU55156.1"/>
    </source>
</evidence>
<keyword evidence="2" id="KW-1185">Reference proteome</keyword>
<evidence type="ECO:0000313" key="2">
    <source>
        <dbReference type="Proteomes" id="UP000218263"/>
    </source>
</evidence>
<gene>
    <name evidence="1" type="ORF">MgSA37_03337</name>
</gene>
<organism evidence="1 2">
    <name type="scientific">Mucilaginibacter gotjawali</name>
    <dbReference type="NCBI Taxonomy" id="1550579"/>
    <lineage>
        <taxon>Bacteria</taxon>
        <taxon>Pseudomonadati</taxon>
        <taxon>Bacteroidota</taxon>
        <taxon>Sphingobacteriia</taxon>
        <taxon>Sphingobacteriales</taxon>
        <taxon>Sphingobacteriaceae</taxon>
        <taxon>Mucilaginibacter</taxon>
    </lineage>
</organism>
<dbReference type="AlphaFoldDB" id="A0A0X8X3W8"/>
<protein>
    <submittedName>
        <fullName evidence="1">Uncharacterized protein</fullName>
    </submittedName>
</protein>
<dbReference type="OrthoDB" id="903892at2"/>
<sequence length="1137" mass="125297">MKKVYLLIISLLTFVIDVSGQSTTYDPRMDLPKVTPPSPNAATLGKYGDIPVGLYSGIPNVSIPLYDVKLGNFSLPIGISYHSQGLKVEEKSGNIGLSWALNAGGVVTRTVKGLPDENGMGYWGHSTWTNQYISSALNISESFCNGTYDAQPDIFYFNFGEYSGKFVIDATTGHIAHIIPDQPSIKVKEIDSLNSFQITDDKGIKYIFDVKETTTDDNAPPTILSYTSAWYLSKIVTPAGNITFTYASDQTYYYQYNESDHLNNSSSTDASKFNPGLKVSNNYITVDSRILTAITTPNEAIQFYTVADRKDMPAAKRINEFVVKDYNGVVKKKIVFNQSYFGNSNTSSPEDCRLKLDQAIEFSADSTLSKTYTFGYNSPASVPSVTSLSQDYWGYFNGKTNTSLLPYMDPRIYGSYVANQATVYGNRDPDISYAQVGCLSQITYPTGGTTQFTYEGNDYSSVNGTPVNEQLQTQKQAQATATKTSTVNIPSVTQTFTINSAQTILITTQGSYSGAPPVDNGPSVYINLVNSDGSRTNILTRNMINSTLSSTQQLSVGNYEIIASVDGATQTATGTVQYYSADGYIHTKSAGGIRIKQVLSTDPVTTHTLLKQYSYKSATDATLSSGALVSAINLVSSKISNTWGYQWTVRSAGTSNYLGTTQGCFIGYGAVTEKDGNLDQGKKVSYFTTAADYANTYGTDSLIINQNEVTASNNSSYINKYLNDYDAYRGFLTKEQFYNSSNQLIKEIDIQYNLTAALTPTSTNYFAMNSKAGLFIDMCHVGCTQCYCISPELCSYCNTYSYELLYVFDSQIICPWIYKTQTSETQYDQNGLNPLTTITNYYYENPLHGQVTRTELTNSRGGIVKTINKYAQDKSLISNLSTTASLAVDSMVRKNMVSTVLESEQYTGGTFNSRLRTNYRIWDANGIIVSPENIQFQTQLSTGLENRVQFTNYDNIGNLLEDAKAGGPTTAYQWGYKGQYPVAKVTNALASDIFYDSFEEGDGTSALNISKTGHYSYSGGTAYSKNISGLVYTGNYVLSYWLKPTNGTWTFVSNIVAVPGSTYTIGPIAGQIDDVRFYPSNAQMTTYTYDPLVGVTSSTDAKNEITYYEYDSFQRLINIKDKNGNIIKHMDYHYQGQ</sequence>
<accession>A0A0X8X3W8</accession>
<dbReference type="RefSeq" id="WP_096353362.1">
    <property type="nucleotide sequence ID" value="NZ_AP017313.1"/>
</dbReference>
<proteinExistence type="predicted"/>
<dbReference type="EMBL" id="AP017313">
    <property type="protein sequence ID" value="BAU55156.1"/>
    <property type="molecule type" value="Genomic_DNA"/>
</dbReference>
<reference evidence="1 2" key="1">
    <citation type="submission" date="2015-12" db="EMBL/GenBank/DDBJ databases">
        <title>Genome sequence of Mucilaginibacter gotjawali.</title>
        <authorList>
            <person name="Lee J.S."/>
            <person name="Lee K.C."/>
            <person name="Kim K.K."/>
            <person name="Lee B.W."/>
        </authorList>
    </citation>
    <scope>NUCLEOTIDE SEQUENCE [LARGE SCALE GENOMIC DNA]</scope>
    <source>
        <strain evidence="1 2">SA3-7</strain>
    </source>
</reference>
<name>A0A0X8X3W8_9SPHI</name>